<dbReference type="eggNOG" id="COG1876">
    <property type="taxonomic scope" value="Bacteria"/>
</dbReference>
<protein>
    <submittedName>
        <fullName evidence="3">Glr2377 protein</fullName>
    </submittedName>
</protein>
<dbReference type="STRING" id="251221.gene:10759874"/>
<keyword evidence="4" id="KW-1185">Reference proteome</keyword>
<dbReference type="CDD" id="cd14852">
    <property type="entry name" value="LD-carboxypeptidase"/>
    <property type="match status" value="1"/>
</dbReference>
<keyword evidence="1" id="KW-0812">Transmembrane</keyword>
<sequence length="251" mass="27513">MTDFDDIPVIQRAAATAPIPVPTTKRPLPKPPVLAAVAGMVVAVGLGLFLLLPKPGEESPKAAQASAPASGAKSASAPAGTLLGHYRYKEAFRGDLVQIDFWRDTDRPILLHKGAVESYRQLVQAARAEGVILVTLSGFRSERYQQEVYARQLGKAGTTSTATLINAPPGYSEHHTGYAIDFGDGTVPGANLRPRFEQTVAFRWLTANARKFGFEMSFPKDNPQRVSYEPWHWRYVGDKRSIETFYLGKGR</sequence>
<dbReference type="KEGG" id="gvi:glr2377"/>
<dbReference type="InterPro" id="IPR003709">
    <property type="entry name" value="VanY-like_core_dom"/>
</dbReference>
<name>Q7NI07_GLOVI</name>
<evidence type="ECO:0000313" key="4">
    <source>
        <dbReference type="Proteomes" id="UP000000557"/>
    </source>
</evidence>
<feature type="transmembrane region" description="Helical" evidence="1">
    <location>
        <begin position="33"/>
        <end position="52"/>
    </location>
</feature>
<evidence type="ECO:0000259" key="2">
    <source>
        <dbReference type="Pfam" id="PF02557"/>
    </source>
</evidence>
<reference evidence="3 4" key="1">
    <citation type="journal article" date="2003" name="DNA Res.">
        <title>Complete genome structure of Gloeobacter violaceus PCC 7421, a cyanobacterium that lacks thylakoids.</title>
        <authorList>
            <person name="Nakamura Y."/>
            <person name="Kaneko T."/>
            <person name="Sato S."/>
            <person name="Mimuro M."/>
            <person name="Miyashita H."/>
            <person name="Tsuchiya T."/>
            <person name="Sasamoto S."/>
            <person name="Watanabe A."/>
            <person name="Kawashima K."/>
            <person name="Kishida Y."/>
            <person name="Kiyokawa C."/>
            <person name="Kohara M."/>
            <person name="Matsumoto M."/>
            <person name="Matsuno A."/>
            <person name="Nakazaki N."/>
            <person name="Shimpo S."/>
            <person name="Takeuchi C."/>
            <person name="Yamada M."/>
            <person name="Tabata S."/>
        </authorList>
    </citation>
    <scope>NUCLEOTIDE SEQUENCE [LARGE SCALE GENOMIC DNA]</scope>
    <source>
        <strain evidence="4">ATCC 29082 / PCC 7421</strain>
    </source>
</reference>
<dbReference type="RefSeq" id="WP_011142373.1">
    <property type="nucleotide sequence ID" value="NC_005125.1"/>
</dbReference>
<evidence type="ECO:0000313" key="3">
    <source>
        <dbReference type="EMBL" id="BAC90318.1"/>
    </source>
</evidence>
<dbReference type="Pfam" id="PF02557">
    <property type="entry name" value="VanY"/>
    <property type="match status" value="1"/>
</dbReference>
<keyword evidence="1" id="KW-0472">Membrane</keyword>
<dbReference type="InParanoid" id="Q7NI07"/>
<organism evidence="3 4">
    <name type="scientific">Gloeobacter violaceus (strain ATCC 29082 / PCC 7421)</name>
    <dbReference type="NCBI Taxonomy" id="251221"/>
    <lineage>
        <taxon>Bacteria</taxon>
        <taxon>Bacillati</taxon>
        <taxon>Cyanobacteriota</taxon>
        <taxon>Cyanophyceae</taxon>
        <taxon>Gloeobacterales</taxon>
        <taxon>Gloeobacteraceae</taxon>
        <taxon>Gloeobacter</taxon>
    </lineage>
</organism>
<evidence type="ECO:0000256" key="1">
    <source>
        <dbReference type="SAM" id="Phobius"/>
    </source>
</evidence>
<accession>Q7NI07</accession>
<dbReference type="PANTHER" id="PTHR34385">
    <property type="entry name" value="D-ALANYL-D-ALANINE CARBOXYPEPTIDASE"/>
    <property type="match status" value="1"/>
</dbReference>
<proteinExistence type="predicted"/>
<gene>
    <name evidence="3" type="ordered locus">glr2377</name>
</gene>
<dbReference type="InterPro" id="IPR058193">
    <property type="entry name" value="VanY/YodJ_core_dom"/>
</dbReference>
<dbReference type="AlphaFoldDB" id="Q7NI07"/>
<dbReference type="EnsemblBacteria" id="BAC90318">
    <property type="protein sequence ID" value="BAC90318"/>
    <property type="gene ID" value="BAC90318"/>
</dbReference>
<dbReference type="HOGENOM" id="CLU_054193_6_1_3"/>
<dbReference type="PhylomeDB" id="Q7NI07"/>
<dbReference type="PATRIC" id="fig|251221.4.peg.2416"/>
<keyword evidence="1" id="KW-1133">Transmembrane helix</keyword>
<dbReference type="GO" id="GO:0008233">
    <property type="term" value="F:peptidase activity"/>
    <property type="evidence" value="ECO:0007669"/>
    <property type="project" value="InterPro"/>
</dbReference>
<dbReference type="InterPro" id="IPR052179">
    <property type="entry name" value="DD-CPase-like"/>
</dbReference>
<dbReference type="EMBL" id="BA000045">
    <property type="protein sequence ID" value="BAC90318.1"/>
    <property type="molecule type" value="Genomic_DNA"/>
</dbReference>
<reference evidence="3 4" key="2">
    <citation type="journal article" date="2003" name="DNA Res.">
        <title>Complete genome structure of Gloeobacter violaceus PCC 7421, a cyanobacterium that lacks thylakoids (supplement).</title>
        <authorList>
            <person name="Nakamura Y."/>
            <person name="Kaneko T."/>
            <person name="Sato S."/>
            <person name="Mimuro M."/>
            <person name="Miyashita H."/>
            <person name="Tsuchiya T."/>
            <person name="Sasamoto S."/>
            <person name="Watanabe A."/>
            <person name="Kawashima K."/>
            <person name="Kishida Y."/>
            <person name="Kiyokawa C."/>
            <person name="Kohara M."/>
            <person name="Matsumoto M."/>
            <person name="Matsuno A."/>
            <person name="Nakazaki N."/>
            <person name="Shimpo S."/>
            <person name="Takeuchi C."/>
            <person name="Yamada M."/>
            <person name="Tabata S."/>
        </authorList>
    </citation>
    <scope>NUCLEOTIDE SEQUENCE [LARGE SCALE GENOMIC DNA]</scope>
    <source>
        <strain evidence="4">ATCC 29082 / PCC 7421</strain>
    </source>
</reference>
<dbReference type="OrthoDB" id="9792074at2"/>
<dbReference type="InterPro" id="IPR009045">
    <property type="entry name" value="Zn_M74/Hedgehog-like"/>
</dbReference>
<dbReference type="PANTHER" id="PTHR34385:SF1">
    <property type="entry name" value="PEPTIDOGLYCAN L-ALANYL-D-GLUTAMATE ENDOPEPTIDASE CWLK"/>
    <property type="match status" value="1"/>
</dbReference>
<dbReference type="SUPFAM" id="SSF55166">
    <property type="entry name" value="Hedgehog/DD-peptidase"/>
    <property type="match status" value="1"/>
</dbReference>
<dbReference type="Proteomes" id="UP000000557">
    <property type="component" value="Chromosome"/>
</dbReference>
<dbReference type="GO" id="GO:0006508">
    <property type="term" value="P:proteolysis"/>
    <property type="evidence" value="ECO:0007669"/>
    <property type="project" value="InterPro"/>
</dbReference>
<feature type="domain" description="D-alanyl-D-alanine carboxypeptidase-like core" evidence="2">
    <location>
        <begin position="110"/>
        <end position="238"/>
    </location>
</feature>
<dbReference type="Gene3D" id="3.30.1380.10">
    <property type="match status" value="1"/>
</dbReference>